<evidence type="ECO:0000256" key="5">
    <source>
        <dbReference type="ARBA" id="ARBA00022741"/>
    </source>
</evidence>
<evidence type="ECO:0000256" key="4">
    <source>
        <dbReference type="ARBA" id="ARBA00022695"/>
    </source>
</evidence>
<sequence length="540" mass="57990">MLTDHNNPTNGAANAAEPASALAACTQIVPVILAGGSGTRLWPMSRENFPKQLIGVVGSESLLQDTAHRMEGFPAGWTVSNSPIVVCGEEHRFVIAEQLTCNACTPRLVVEPARRDTAPALTLAAALACANGDDAILVVMPSDHAIGDVPALQRALEVAARHAQRGSIATLGVPPNAPETGFGYIRVGKKLDDDAREIDGFVEKPAAELAKQYLAQGTYWWNSGIFIVRASVWLAALQSLQPDMHAACLASFVQGQTDGTTFRPAADAFTRSPSDSIDYAVMERLNATSGWTPTGVVVPLNAGWSDLGSWDAVWAAQPKDEAGNVGRGRVMFEGAVSSYAHSEGRLVACVGTTNVVVVETADAVLVADRSRVQDVKGLVARIKAQKAPEADAHRKVRRPWGFYDSIDHGDRFQVKRIVVTPGAKLSLQLHHHRAEHWIVVRGTALVTRGDEQFLLTENESTYIPLGVRHRLENPGKVPLEIIEVQSGSYLGEDDIVRFDDTYGRCEQAHDPKQLQGAGPLQVQSQNQSQGTGHGPTHSAS</sequence>
<keyword evidence="5" id="KW-0547">Nucleotide-binding</keyword>
<dbReference type="GO" id="GO:0000271">
    <property type="term" value="P:polysaccharide biosynthetic process"/>
    <property type="evidence" value="ECO:0007669"/>
    <property type="project" value="InterPro"/>
</dbReference>
<name>A0A7I8BLB7_9BURK</name>
<dbReference type="EC" id="2.7.7.13" evidence="2"/>
<dbReference type="InterPro" id="IPR001538">
    <property type="entry name" value="Man6P_isomerase-2_C"/>
</dbReference>
<accession>A0A7I8BLB7</accession>
<evidence type="ECO:0000256" key="1">
    <source>
        <dbReference type="ARBA" id="ARBA00006115"/>
    </source>
</evidence>
<dbReference type="GO" id="GO:0004475">
    <property type="term" value="F:mannose-1-phosphate guanylyltransferase (GTP) activity"/>
    <property type="evidence" value="ECO:0007669"/>
    <property type="project" value="UniProtKB-EC"/>
</dbReference>
<feature type="domain" description="Nucleotidyl transferase" evidence="10">
    <location>
        <begin position="30"/>
        <end position="321"/>
    </location>
</feature>
<dbReference type="CDD" id="cd02509">
    <property type="entry name" value="GDP-M1P_Guanylyltransferase"/>
    <property type="match status" value="1"/>
</dbReference>
<evidence type="ECO:0000313" key="14">
    <source>
        <dbReference type="Proteomes" id="UP000510888"/>
    </source>
</evidence>
<dbReference type="FunFam" id="2.60.120.10:FF:000032">
    <property type="entry name" value="Mannose-1-phosphate guanylyltransferase/mannose-6-phosphate isomerase"/>
    <property type="match status" value="1"/>
</dbReference>
<dbReference type="AlphaFoldDB" id="A0A7I8BLB7"/>
<dbReference type="Pfam" id="PF01050">
    <property type="entry name" value="MannoseP_isomer"/>
    <property type="match status" value="1"/>
</dbReference>
<dbReference type="GO" id="GO:0016853">
    <property type="term" value="F:isomerase activity"/>
    <property type="evidence" value="ECO:0007669"/>
    <property type="project" value="UniProtKB-KW"/>
</dbReference>
<comment type="catalytic activity">
    <reaction evidence="7">
        <text>alpha-D-mannose 1-phosphate + GTP + H(+) = GDP-alpha-D-mannose + diphosphate</text>
        <dbReference type="Rhea" id="RHEA:15229"/>
        <dbReference type="ChEBI" id="CHEBI:15378"/>
        <dbReference type="ChEBI" id="CHEBI:33019"/>
        <dbReference type="ChEBI" id="CHEBI:37565"/>
        <dbReference type="ChEBI" id="CHEBI:57527"/>
        <dbReference type="ChEBI" id="CHEBI:58409"/>
        <dbReference type="EC" id="2.7.7.13"/>
    </reaction>
</comment>
<dbReference type="KEGG" id="plad:PPGU16_26140"/>
<dbReference type="InterPro" id="IPR014710">
    <property type="entry name" value="RmlC-like_jellyroll"/>
</dbReference>
<dbReference type="InterPro" id="IPR005835">
    <property type="entry name" value="NTP_transferase_dom"/>
</dbReference>
<evidence type="ECO:0000256" key="7">
    <source>
        <dbReference type="ARBA" id="ARBA00047343"/>
    </source>
</evidence>
<evidence type="ECO:0000256" key="8">
    <source>
        <dbReference type="RuleBase" id="RU004190"/>
    </source>
</evidence>
<reference evidence="13 14" key="1">
    <citation type="journal article" date="2020" name="Genes (Basel)">
        <title>Genomic Comparison of Insect Gut Symbionts from Divergent Burkholderia Subclades.</title>
        <authorList>
            <person name="Takeshita K."/>
            <person name="Kikuchi Y."/>
        </authorList>
    </citation>
    <scope>NUCLEOTIDE SEQUENCE [LARGE SCALE GENOMIC DNA]</scope>
    <source>
        <strain evidence="13 14">PGU16</strain>
    </source>
</reference>
<dbReference type="Pfam" id="PF22640">
    <property type="entry name" value="ManC_GMP_beta-helix"/>
    <property type="match status" value="1"/>
</dbReference>
<keyword evidence="4 13" id="KW-0548">Nucleotidyltransferase</keyword>
<dbReference type="InterPro" id="IPR051161">
    <property type="entry name" value="Mannose-6P_isomerase_type2"/>
</dbReference>
<dbReference type="InterPro" id="IPR029044">
    <property type="entry name" value="Nucleotide-diphossugar_trans"/>
</dbReference>
<keyword evidence="3 13" id="KW-0808">Transferase</keyword>
<dbReference type="EMBL" id="AP023174">
    <property type="protein sequence ID" value="BCF89547.1"/>
    <property type="molecule type" value="Genomic_DNA"/>
</dbReference>
<feature type="region of interest" description="Disordered" evidence="9">
    <location>
        <begin position="511"/>
        <end position="540"/>
    </location>
</feature>
<feature type="domain" description="MannoseP isomerase/GMP-like beta-helix" evidence="12">
    <location>
        <begin position="341"/>
        <end position="381"/>
    </location>
</feature>
<dbReference type="RefSeq" id="WP_180720395.1">
    <property type="nucleotide sequence ID" value="NZ_AP023174.1"/>
</dbReference>
<dbReference type="Proteomes" id="UP000510888">
    <property type="component" value="Chromosome 1"/>
</dbReference>
<feature type="compositionally biased region" description="Polar residues" evidence="9">
    <location>
        <begin position="521"/>
        <end position="530"/>
    </location>
</feature>
<gene>
    <name evidence="13" type="ORF">PPGU16_26140</name>
</gene>
<dbReference type="CDD" id="cd02213">
    <property type="entry name" value="cupin_PMI_typeII_C"/>
    <property type="match status" value="1"/>
</dbReference>
<evidence type="ECO:0000256" key="3">
    <source>
        <dbReference type="ARBA" id="ARBA00022679"/>
    </source>
</evidence>
<protein>
    <recommendedName>
        <fullName evidence="2">mannose-1-phosphate guanylyltransferase</fullName>
        <ecNumber evidence="2">2.7.7.13</ecNumber>
    </recommendedName>
</protein>
<evidence type="ECO:0000256" key="9">
    <source>
        <dbReference type="SAM" id="MobiDB-lite"/>
    </source>
</evidence>
<proteinExistence type="inferred from homology"/>
<dbReference type="NCBIfam" id="TIGR01479">
    <property type="entry name" value="GMP_PMI"/>
    <property type="match status" value="1"/>
</dbReference>
<dbReference type="InterPro" id="IPR011051">
    <property type="entry name" value="RmlC_Cupin_sf"/>
</dbReference>
<dbReference type="InterPro" id="IPR054566">
    <property type="entry name" value="ManC/GMP-like_b-helix"/>
</dbReference>
<dbReference type="GO" id="GO:0009298">
    <property type="term" value="P:GDP-mannose biosynthetic process"/>
    <property type="evidence" value="ECO:0007669"/>
    <property type="project" value="TreeGrafter"/>
</dbReference>
<organism evidence="13 14">
    <name type="scientific">Paraburkholderia largidicola</name>
    <dbReference type="NCBI Taxonomy" id="3014751"/>
    <lineage>
        <taxon>Bacteria</taxon>
        <taxon>Pseudomonadati</taxon>
        <taxon>Pseudomonadota</taxon>
        <taxon>Betaproteobacteria</taxon>
        <taxon>Burkholderiales</taxon>
        <taxon>Burkholderiaceae</taxon>
        <taxon>Paraburkholderia</taxon>
    </lineage>
</organism>
<evidence type="ECO:0000259" key="11">
    <source>
        <dbReference type="Pfam" id="PF01050"/>
    </source>
</evidence>
<evidence type="ECO:0000259" key="10">
    <source>
        <dbReference type="Pfam" id="PF00483"/>
    </source>
</evidence>
<dbReference type="GO" id="GO:0005525">
    <property type="term" value="F:GTP binding"/>
    <property type="evidence" value="ECO:0007669"/>
    <property type="project" value="UniProtKB-KW"/>
</dbReference>
<dbReference type="FunFam" id="3.90.550.10:FF:000046">
    <property type="entry name" value="Mannose-1-phosphate guanylyltransferase (GDP)"/>
    <property type="match status" value="1"/>
</dbReference>
<dbReference type="SUPFAM" id="SSF51182">
    <property type="entry name" value="RmlC-like cupins"/>
    <property type="match status" value="1"/>
</dbReference>
<keyword evidence="14" id="KW-1185">Reference proteome</keyword>
<evidence type="ECO:0000259" key="12">
    <source>
        <dbReference type="Pfam" id="PF22640"/>
    </source>
</evidence>
<dbReference type="Gene3D" id="2.60.120.10">
    <property type="entry name" value="Jelly Rolls"/>
    <property type="match status" value="1"/>
</dbReference>
<evidence type="ECO:0000313" key="13">
    <source>
        <dbReference type="EMBL" id="BCF89547.1"/>
    </source>
</evidence>
<comment type="similarity">
    <text evidence="1 8">Belongs to the mannose-6-phosphate isomerase type 2 family.</text>
</comment>
<dbReference type="SUPFAM" id="SSF53448">
    <property type="entry name" value="Nucleotide-diphospho-sugar transferases"/>
    <property type="match status" value="1"/>
</dbReference>
<evidence type="ECO:0000256" key="2">
    <source>
        <dbReference type="ARBA" id="ARBA00012387"/>
    </source>
</evidence>
<dbReference type="PANTHER" id="PTHR46390:SF1">
    <property type="entry name" value="MANNOSE-1-PHOSPHATE GUANYLYLTRANSFERASE"/>
    <property type="match status" value="1"/>
</dbReference>
<evidence type="ECO:0000256" key="6">
    <source>
        <dbReference type="ARBA" id="ARBA00023134"/>
    </source>
</evidence>
<dbReference type="InterPro" id="IPR006375">
    <property type="entry name" value="Man1P_GuaTrfase/Man6P_Isoase"/>
</dbReference>
<keyword evidence="13" id="KW-0413">Isomerase</keyword>
<dbReference type="Gene3D" id="3.90.550.10">
    <property type="entry name" value="Spore Coat Polysaccharide Biosynthesis Protein SpsA, Chain A"/>
    <property type="match status" value="1"/>
</dbReference>
<dbReference type="PANTHER" id="PTHR46390">
    <property type="entry name" value="MANNOSE-1-PHOSPHATE GUANYLYLTRANSFERASE"/>
    <property type="match status" value="1"/>
</dbReference>
<dbReference type="Pfam" id="PF00483">
    <property type="entry name" value="NTP_transferase"/>
    <property type="match status" value="1"/>
</dbReference>
<dbReference type="InterPro" id="IPR049577">
    <property type="entry name" value="GMPP_N"/>
</dbReference>
<keyword evidence="6" id="KW-0342">GTP-binding</keyword>
<feature type="domain" description="Mannose-6-phosphate isomerase type II C-terminal" evidence="11">
    <location>
        <begin position="389"/>
        <end position="500"/>
    </location>
</feature>